<feature type="domain" description="Major facilitator superfamily (MFS) profile" evidence="7">
    <location>
        <begin position="38"/>
        <end position="476"/>
    </location>
</feature>
<dbReference type="GO" id="GO:0022857">
    <property type="term" value="F:transmembrane transporter activity"/>
    <property type="evidence" value="ECO:0007669"/>
    <property type="project" value="InterPro"/>
</dbReference>
<keyword evidence="3 6" id="KW-1133">Transmembrane helix</keyword>
<evidence type="ECO:0000256" key="3">
    <source>
        <dbReference type="ARBA" id="ARBA00022989"/>
    </source>
</evidence>
<feature type="transmembrane region" description="Helical" evidence="6">
    <location>
        <begin position="79"/>
        <end position="96"/>
    </location>
</feature>
<feature type="transmembrane region" description="Helical" evidence="6">
    <location>
        <begin position="133"/>
        <end position="156"/>
    </location>
</feature>
<feature type="transmembrane region" description="Helical" evidence="6">
    <location>
        <begin position="192"/>
        <end position="212"/>
    </location>
</feature>
<feature type="transmembrane region" description="Helical" evidence="6">
    <location>
        <begin position="419"/>
        <end position="442"/>
    </location>
</feature>
<evidence type="ECO:0000313" key="8">
    <source>
        <dbReference type="EMBL" id="KAF5545581.1"/>
    </source>
</evidence>
<keyword evidence="2 6" id="KW-0812">Transmembrane</keyword>
<evidence type="ECO:0000256" key="6">
    <source>
        <dbReference type="SAM" id="Phobius"/>
    </source>
</evidence>
<dbReference type="PANTHER" id="PTHR23502">
    <property type="entry name" value="MAJOR FACILITATOR SUPERFAMILY"/>
    <property type="match status" value="1"/>
</dbReference>
<dbReference type="Gene3D" id="1.20.1250.20">
    <property type="entry name" value="MFS general substrate transporter like domains"/>
    <property type="match status" value="1"/>
</dbReference>
<feature type="transmembrane region" description="Helical" evidence="6">
    <location>
        <begin position="380"/>
        <end position="407"/>
    </location>
</feature>
<name>A0A8H5J376_9HYPO</name>
<evidence type="ECO:0000313" key="9">
    <source>
        <dbReference type="Proteomes" id="UP000574317"/>
    </source>
</evidence>
<evidence type="ECO:0000256" key="2">
    <source>
        <dbReference type="ARBA" id="ARBA00022692"/>
    </source>
</evidence>
<sequence>MSLSEGQESTAYGLALYPVPSDDPNDPLRWPKWKKTTLLLLVSIYSFLANGSLFGPTVYVNYLALKFHKTPSQTSQLTTYPNLLFGFGSLIFVPMYRKVGRRPVMLISLVLYCAGLLGSALSNSYDTLLGFRMLHAFASSVCEALPAQVVADVFFLHERGKALAWYTFALTTGTLSAVAASYMLAGGHSYNLFFWVEFAVGCALLLAVFFLFEETMFFRDSHIPGVPLNAEGSARLQKDEEQQNTEEIETQATPRTYVRDSYLQQLKLVRRTDPNSPIFMMMIRSFTYFVVPPVFWVCTTYGIIIGLAALAFTATFPGIVAAPPYSWPIENTGLVAVAAFIGYLAAAGPFTEYRLWCLVVVIFVSPASLILYGYSAEKQLHWFGLVFAVGLFQFGAFFFLTYTLAYAMDSYEANVPEMLIAMNIGKQAISFGFGYEVINWIIKDGYVTVFAGIFCSVLLVNNIAVFVFLVLGKRLRAWYPRTRLAKIHKGSIH</sequence>
<reference evidence="8 9" key="1">
    <citation type="submission" date="2020-05" db="EMBL/GenBank/DDBJ databases">
        <title>Identification and distribution of gene clusters putatively required for synthesis of sphingolipid metabolism inhibitors in phylogenetically diverse species of the filamentous fungus Fusarium.</title>
        <authorList>
            <person name="Kim H.-S."/>
            <person name="Busman M."/>
            <person name="Brown D.W."/>
            <person name="Divon H."/>
            <person name="Uhlig S."/>
            <person name="Proctor R.H."/>
        </authorList>
    </citation>
    <scope>NUCLEOTIDE SEQUENCE [LARGE SCALE GENOMIC DNA]</scope>
    <source>
        <strain evidence="8 9">NRRL 25196</strain>
    </source>
</reference>
<protein>
    <recommendedName>
        <fullName evidence="7">Major facilitator superfamily (MFS) profile domain-containing protein</fullName>
    </recommendedName>
</protein>
<dbReference type="EMBL" id="JAAOAO010000362">
    <property type="protein sequence ID" value="KAF5545581.1"/>
    <property type="molecule type" value="Genomic_DNA"/>
</dbReference>
<keyword evidence="9" id="KW-1185">Reference proteome</keyword>
<comment type="caution">
    <text evidence="8">The sequence shown here is derived from an EMBL/GenBank/DDBJ whole genome shotgun (WGS) entry which is preliminary data.</text>
</comment>
<feature type="transmembrane region" description="Helical" evidence="6">
    <location>
        <begin position="325"/>
        <end position="346"/>
    </location>
</feature>
<feature type="transmembrane region" description="Helical" evidence="6">
    <location>
        <begin position="286"/>
        <end position="313"/>
    </location>
</feature>
<dbReference type="PANTHER" id="PTHR23502:SF160">
    <property type="entry name" value="MAJOR FACILITATOR SUPERFAMILY (MFS) PROFILE DOMAIN-CONTAINING PROTEIN-RELATED"/>
    <property type="match status" value="1"/>
</dbReference>
<dbReference type="InterPro" id="IPR036259">
    <property type="entry name" value="MFS_trans_sf"/>
</dbReference>
<gene>
    <name evidence="8" type="ORF">FNAPI_9112</name>
</gene>
<dbReference type="AlphaFoldDB" id="A0A8H5J376"/>
<dbReference type="GO" id="GO:0005886">
    <property type="term" value="C:plasma membrane"/>
    <property type="evidence" value="ECO:0007669"/>
    <property type="project" value="TreeGrafter"/>
</dbReference>
<evidence type="ECO:0000256" key="5">
    <source>
        <dbReference type="ARBA" id="ARBA00023180"/>
    </source>
</evidence>
<evidence type="ECO:0000256" key="1">
    <source>
        <dbReference type="ARBA" id="ARBA00004141"/>
    </source>
</evidence>
<dbReference type="Proteomes" id="UP000574317">
    <property type="component" value="Unassembled WGS sequence"/>
</dbReference>
<feature type="transmembrane region" description="Helical" evidence="6">
    <location>
        <begin position="38"/>
        <end position="59"/>
    </location>
</feature>
<comment type="subcellular location">
    <subcellularLocation>
        <location evidence="1">Membrane</location>
        <topology evidence="1">Multi-pass membrane protein</topology>
    </subcellularLocation>
</comment>
<accession>A0A8H5J376</accession>
<dbReference type="InterPro" id="IPR011701">
    <property type="entry name" value="MFS"/>
</dbReference>
<feature type="transmembrane region" description="Helical" evidence="6">
    <location>
        <begin position="448"/>
        <end position="471"/>
    </location>
</feature>
<organism evidence="8 9">
    <name type="scientific">Fusarium napiforme</name>
    <dbReference type="NCBI Taxonomy" id="42672"/>
    <lineage>
        <taxon>Eukaryota</taxon>
        <taxon>Fungi</taxon>
        <taxon>Dikarya</taxon>
        <taxon>Ascomycota</taxon>
        <taxon>Pezizomycotina</taxon>
        <taxon>Sordariomycetes</taxon>
        <taxon>Hypocreomycetidae</taxon>
        <taxon>Hypocreales</taxon>
        <taxon>Nectriaceae</taxon>
        <taxon>Fusarium</taxon>
        <taxon>Fusarium fujikuroi species complex</taxon>
    </lineage>
</organism>
<evidence type="ECO:0000256" key="4">
    <source>
        <dbReference type="ARBA" id="ARBA00023136"/>
    </source>
</evidence>
<dbReference type="Pfam" id="PF07690">
    <property type="entry name" value="MFS_1"/>
    <property type="match status" value="1"/>
</dbReference>
<dbReference type="SUPFAM" id="SSF103473">
    <property type="entry name" value="MFS general substrate transporter"/>
    <property type="match status" value="1"/>
</dbReference>
<feature type="transmembrane region" description="Helical" evidence="6">
    <location>
        <begin position="353"/>
        <end position="374"/>
    </location>
</feature>
<feature type="transmembrane region" description="Helical" evidence="6">
    <location>
        <begin position="103"/>
        <end position="121"/>
    </location>
</feature>
<keyword evidence="5" id="KW-0325">Glycoprotein</keyword>
<proteinExistence type="predicted"/>
<feature type="transmembrane region" description="Helical" evidence="6">
    <location>
        <begin position="163"/>
        <end position="186"/>
    </location>
</feature>
<dbReference type="InterPro" id="IPR020846">
    <property type="entry name" value="MFS_dom"/>
</dbReference>
<keyword evidence="4 6" id="KW-0472">Membrane</keyword>
<dbReference type="PROSITE" id="PS50850">
    <property type="entry name" value="MFS"/>
    <property type="match status" value="1"/>
</dbReference>
<evidence type="ECO:0000259" key="7">
    <source>
        <dbReference type="PROSITE" id="PS50850"/>
    </source>
</evidence>